<dbReference type="PANTHER" id="PTHR43625">
    <property type="entry name" value="AFLATOXIN B1 ALDEHYDE REDUCTASE"/>
    <property type="match status" value="1"/>
</dbReference>
<dbReference type="SUPFAM" id="SSF51430">
    <property type="entry name" value="NAD(P)-linked oxidoreductase"/>
    <property type="match status" value="1"/>
</dbReference>
<dbReference type="InterPro" id="IPR050791">
    <property type="entry name" value="Aldo-Keto_reductase"/>
</dbReference>
<dbReference type="EMBL" id="AYXG01000147">
    <property type="protein sequence ID" value="EWC60729.1"/>
    <property type="molecule type" value="Genomic_DNA"/>
</dbReference>
<dbReference type="PATRIC" id="fig|909613.9.peg.4013"/>
<dbReference type="GO" id="GO:0005737">
    <property type="term" value="C:cytoplasm"/>
    <property type="evidence" value="ECO:0007669"/>
    <property type="project" value="TreeGrafter"/>
</dbReference>
<sequence length="328" mass="34665">MSTLKKRHLGALEVSAQGLGCMGMSDFYGGGDDTESTATIHAALDAGVTLLDTSDMYGPHTNEVLVGKAIAGRRDEVVLATKFGVSRDPDDPSKRRVRGDAAYVREACEASLRRLGVDHVDLYYQHRVDPSVPIEETVGAMAELVAAGKVRHLGLSEAGAGTIRRAVAVHPIAALQTEWSLWSREIEDEILGTCRELGVGVVPYSPLGRGFLAGRFTTAADVAEGDTRGTHPRFTGENLEKNQAIVAALRSLADERGVTAGQLALAWVQSRGDDVVPIPGTKRRAYLAENVAAASIELSAEDLAAIEAAVPPAAGTRYPEAAMGQLGI</sequence>
<proteinExistence type="predicted"/>
<organism evidence="3 4">
    <name type="scientific">Actinokineospora spheciospongiae</name>
    <dbReference type="NCBI Taxonomy" id="909613"/>
    <lineage>
        <taxon>Bacteria</taxon>
        <taxon>Bacillati</taxon>
        <taxon>Actinomycetota</taxon>
        <taxon>Actinomycetes</taxon>
        <taxon>Pseudonocardiales</taxon>
        <taxon>Pseudonocardiaceae</taxon>
        <taxon>Actinokineospora</taxon>
    </lineage>
</organism>
<dbReference type="PANTHER" id="PTHR43625:SF40">
    <property type="entry name" value="ALDO-KETO REDUCTASE YAKC [NADP(+)]"/>
    <property type="match status" value="1"/>
</dbReference>
<evidence type="ECO:0000259" key="2">
    <source>
        <dbReference type="Pfam" id="PF00248"/>
    </source>
</evidence>
<dbReference type="Proteomes" id="UP000019277">
    <property type="component" value="Unassembled WGS sequence"/>
</dbReference>
<keyword evidence="4" id="KW-1185">Reference proteome</keyword>
<dbReference type="InterPro" id="IPR036812">
    <property type="entry name" value="NAD(P)_OxRdtase_dom_sf"/>
</dbReference>
<name>W7J3L2_9PSEU</name>
<dbReference type="STRING" id="909613.UO65_4012"/>
<evidence type="ECO:0000313" key="4">
    <source>
        <dbReference type="Proteomes" id="UP000019277"/>
    </source>
</evidence>
<evidence type="ECO:0000313" key="3">
    <source>
        <dbReference type="EMBL" id="EWC60729.1"/>
    </source>
</evidence>
<accession>W7J3L2</accession>
<evidence type="ECO:0000256" key="1">
    <source>
        <dbReference type="ARBA" id="ARBA00023002"/>
    </source>
</evidence>
<dbReference type="GO" id="GO:0016491">
    <property type="term" value="F:oxidoreductase activity"/>
    <property type="evidence" value="ECO:0007669"/>
    <property type="project" value="UniProtKB-KW"/>
</dbReference>
<dbReference type="AlphaFoldDB" id="W7J3L2"/>
<dbReference type="eggNOG" id="COG0667">
    <property type="taxonomic scope" value="Bacteria"/>
</dbReference>
<feature type="domain" description="NADP-dependent oxidoreductase" evidence="2">
    <location>
        <begin position="18"/>
        <end position="309"/>
    </location>
</feature>
<dbReference type="CDD" id="cd19076">
    <property type="entry name" value="AKR_AKR13A_13D"/>
    <property type="match status" value="1"/>
</dbReference>
<reference evidence="3 4" key="1">
    <citation type="journal article" date="2014" name="Genome Announc.">
        <title>Draft Genome Sequence of the Antitrypanosomally Active Sponge-Associated Bacterium Actinokineospora sp. Strain EG49.</title>
        <authorList>
            <person name="Harjes J."/>
            <person name="Ryu T."/>
            <person name="Abdelmohsen U.R."/>
            <person name="Moitinho-Silva L."/>
            <person name="Horn H."/>
            <person name="Ravasi T."/>
            <person name="Hentschel U."/>
        </authorList>
    </citation>
    <scope>NUCLEOTIDE SEQUENCE [LARGE SCALE GENOMIC DNA]</scope>
    <source>
        <strain evidence="3 4">EG49</strain>
    </source>
</reference>
<protein>
    <submittedName>
        <fullName evidence="3">Aldo-keto reductase</fullName>
    </submittedName>
</protein>
<keyword evidence="1" id="KW-0560">Oxidoreductase</keyword>
<dbReference type="Pfam" id="PF00248">
    <property type="entry name" value="Aldo_ket_red"/>
    <property type="match status" value="1"/>
</dbReference>
<comment type="caution">
    <text evidence="3">The sequence shown here is derived from an EMBL/GenBank/DDBJ whole genome shotgun (WGS) entry which is preliminary data.</text>
</comment>
<dbReference type="InterPro" id="IPR023210">
    <property type="entry name" value="NADP_OxRdtase_dom"/>
</dbReference>
<gene>
    <name evidence="3" type="ORF">UO65_4012</name>
</gene>
<dbReference type="Gene3D" id="3.20.20.100">
    <property type="entry name" value="NADP-dependent oxidoreductase domain"/>
    <property type="match status" value="1"/>
</dbReference>